<organism evidence="1 2">
    <name type="scientific">Tagetes erecta</name>
    <name type="common">African marigold</name>
    <dbReference type="NCBI Taxonomy" id="13708"/>
    <lineage>
        <taxon>Eukaryota</taxon>
        <taxon>Viridiplantae</taxon>
        <taxon>Streptophyta</taxon>
        <taxon>Embryophyta</taxon>
        <taxon>Tracheophyta</taxon>
        <taxon>Spermatophyta</taxon>
        <taxon>Magnoliopsida</taxon>
        <taxon>eudicotyledons</taxon>
        <taxon>Gunneridae</taxon>
        <taxon>Pentapetalae</taxon>
        <taxon>asterids</taxon>
        <taxon>campanulids</taxon>
        <taxon>Asterales</taxon>
        <taxon>Asteraceae</taxon>
        <taxon>Asteroideae</taxon>
        <taxon>Heliantheae alliance</taxon>
        <taxon>Tageteae</taxon>
        <taxon>Tagetes</taxon>
    </lineage>
</organism>
<comment type="caution">
    <text evidence="1">The sequence shown here is derived from an EMBL/GenBank/DDBJ whole genome shotgun (WGS) entry which is preliminary data.</text>
</comment>
<accession>A0AAD8LEN3</accession>
<dbReference type="AlphaFoldDB" id="A0AAD8LEN3"/>
<evidence type="ECO:0000313" key="1">
    <source>
        <dbReference type="EMBL" id="KAK1439419.1"/>
    </source>
</evidence>
<proteinExistence type="predicted"/>
<dbReference type="Proteomes" id="UP001229421">
    <property type="component" value="Unassembled WGS sequence"/>
</dbReference>
<reference evidence="1" key="1">
    <citation type="journal article" date="2023" name="bioRxiv">
        <title>Improved chromosome-level genome assembly for marigold (Tagetes erecta).</title>
        <authorList>
            <person name="Jiang F."/>
            <person name="Yuan L."/>
            <person name="Wang S."/>
            <person name="Wang H."/>
            <person name="Xu D."/>
            <person name="Wang A."/>
            <person name="Fan W."/>
        </authorList>
    </citation>
    <scope>NUCLEOTIDE SEQUENCE</scope>
    <source>
        <strain evidence="1">WSJ</strain>
        <tissue evidence="1">Leaf</tissue>
    </source>
</reference>
<evidence type="ECO:0000313" key="2">
    <source>
        <dbReference type="Proteomes" id="UP001229421"/>
    </source>
</evidence>
<dbReference type="EMBL" id="JAUHHV010000001">
    <property type="protein sequence ID" value="KAK1439419.1"/>
    <property type="molecule type" value="Genomic_DNA"/>
</dbReference>
<gene>
    <name evidence="1" type="ORF">QVD17_05237</name>
</gene>
<sequence>MTTILFLTHRGHIYRVIWEAEGMTKKMHYYCSPPLSYLLRRHLYLSSPLWSRFLDPTFSVLLLAFHLRLRSELWMTLACLWKSTQFLVQF</sequence>
<name>A0AAD8LEN3_TARER</name>
<keyword evidence="2" id="KW-1185">Reference proteome</keyword>
<protein>
    <submittedName>
        <fullName evidence="1">Uncharacterized protein</fullName>
    </submittedName>
</protein>